<dbReference type="GO" id="GO:0016791">
    <property type="term" value="F:phosphatase activity"/>
    <property type="evidence" value="ECO:0007669"/>
    <property type="project" value="TreeGrafter"/>
</dbReference>
<gene>
    <name evidence="1" type="ORF">BN55_05235</name>
</gene>
<comment type="caution">
    <text evidence="1">The sequence shown here is derived from an EMBL/GenBank/DDBJ whole genome shotgun (WGS) entry which is preliminary data.</text>
</comment>
<accession>I7IW35</accession>
<dbReference type="InterPro" id="IPR036412">
    <property type="entry name" value="HAD-like_sf"/>
</dbReference>
<dbReference type="EMBL" id="CAKE01000025">
    <property type="protein sequence ID" value="CCI82503.1"/>
    <property type="molecule type" value="Genomic_DNA"/>
</dbReference>
<organism evidence="1 2">
    <name type="scientific">Lactobacillus hominis DSM 23910 = CRBIP 24.179</name>
    <dbReference type="NCBI Taxonomy" id="1423758"/>
    <lineage>
        <taxon>Bacteria</taxon>
        <taxon>Bacillati</taxon>
        <taxon>Bacillota</taxon>
        <taxon>Bacilli</taxon>
        <taxon>Lactobacillales</taxon>
        <taxon>Lactobacillaceae</taxon>
        <taxon>Lactobacillus</taxon>
    </lineage>
</organism>
<evidence type="ECO:0000313" key="1">
    <source>
        <dbReference type="EMBL" id="CCI82503.1"/>
    </source>
</evidence>
<dbReference type="eggNOG" id="COG0561">
    <property type="taxonomic scope" value="Bacteria"/>
</dbReference>
<dbReference type="SFLD" id="SFLDG01140">
    <property type="entry name" value="C2.B:_Phosphomannomutase_and_P"/>
    <property type="match status" value="1"/>
</dbReference>
<dbReference type="RefSeq" id="WP_008471605.1">
    <property type="nucleotide sequence ID" value="NZ_AYZP01000004.1"/>
</dbReference>
<dbReference type="PANTHER" id="PTHR10000">
    <property type="entry name" value="PHOSPHOSERINE PHOSPHATASE"/>
    <property type="match status" value="1"/>
</dbReference>
<dbReference type="GO" id="GO:0000287">
    <property type="term" value="F:magnesium ion binding"/>
    <property type="evidence" value="ECO:0007669"/>
    <property type="project" value="TreeGrafter"/>
</dbReference>
<dbReference type="GeneID" id="82847710"/>
<sequence length="265" mass="29622">MIKLIATDMDGTWLKADKTYDMDLFKKDFDLMKQNNVKLVIASGNQYENIFARFPQEYSEQMYFVAENGALVAQGRQVLKIDNLSQDLYELLLKIAAESGYPSIVAALTSAYVLKKDGKEHFESNQRFFKKLKQVDSYGEVNDRVFKVSLIVPPDEMPEFLAYLKQKYPQVGFVAGGFDSIDMSTPGMNKAVGLKYLSQKLGINSKDMVSFGDSENDVAMLKFTGQSFVTATALPVAKKAAKQIIGSSEDSSVQKEIIHLLDISK</sequence>
<proteinExistence type="predicted"/>
<dbReference type="Pfam" id="PF08282">
    <property type="entry name" value="Hydrolase_3"/>
    <property type="match status" value="1"/>
</dbReference>
<dbReference type="InterPro" id="IPR023214">
    <property type="entry name" value="HAD_sf"/>
</dbReference>
<evidence type="ECO:0000313" key="2">
    <source>
        <dbReference type="Proteomes" id="UP000009320"/>
    </source>
</evidence>
<keyword evidence="1" id="KW-0378">Hydrolase</keyword>
<protein>
    <submittedName>
        <fullName evidence="1">Cof-like hydrolase</fullName>
    </submittedName>
</protein>
<dbReference type="NCBIfam" id="TIGR01484">
    <property type="entry name" value="HAD-SF-IIB"/>
    <property type="match status" value="1"/>
</dbReference>
<keyword evidence="2" id="KW-1185">Reference proteome</keyword>
<dbReference type="STRING" id="1423758.FC41_GL001522"/>
<dbReference type="SUPFAM" id="SSF56784">
    <property type="entry name" value="HAD-like"/>
    <property type="match status" value="1"/>
</dbReference>
<dbReference type="Gene3D" id="3.30.1240.10">
    <property type="match status" value="1"/>
</dbReference>
<dbReference type="AlphaFoldDB" id="I7IW35"/>
<dbReference type="OrthoDB" id="9814970at2"/>
<reference evidence="1 2" key="1">
    <citation type="submission" date="2012-06" db="EMBL/GenBank/DDBJ databases">
        <title>Draft Genome Sequence of Lactobacillus hominis Strain CRBIP 24.179T, isolated from human intestine.</title>
        <authorList>
            <person name="Cousin S."/>
            <person name="Ma L."/>
            <person name="Bizet C."/>
            <person name="Loux V."/>
            <person name="Bouchier C."/>
            <person name="Clermont D."/>
            <person name="Creno S."/>
        </authorList>
    </citation>
    <scope>NUCLEOTIDE SEQUENCE [LARGE SCALE GENOMIC DNA]</scope>
    <source>
        <strain evidence="2">CRBIP 24.179T</strain>
    </source>
</reference>
<name>I7IW35_9LACO</name>
<dbReference type="SFLD" id="SFLDS00003">
    <property type="entry name" value="Haloacid_Dehalogenase"/>
    <property type="match status" value="1"/>
</dbReference>
<dbReference type="GO" id="GO:0005829">
    <property type="term" value="C:cytosol"/>
    <property type="evidence" value="ECO:0007669"/>
    <property type="project" value="TreeGrafter"/>
</dbReference>
<dbReference type="Proteomes" id="UP000009320">
    <property type="component" value="Unassembled WGS sequence"/>
</dbReference>
<dbReference type="Gene3D" id="3.40.50.1000">
    <property type="entry name" value="HAD superfamily/HAD-like"/>
    <property type="match status" value="1"/>
</dbReference>
<dbReference type="PANTHER" id="PTHR10000:SF53">
    <property type="entry name" value="5-AMINO-6-(5-PHOSPHO-D-RIBITYLAMINO)URACIL PHOSPHATASE YBJI-RELATED"/>
    <property type="match status" value="1"/>
</dbReference>
<dbReference type="InterPro" id="IPR006379">
    <property type="entry name" value="HAD-SF_hydro_IIB"/>
</dbReference>